<evidence type="ECO:0000313" key="3">
    <source>
        <dbReference type="Proteomes" id="UP000231414"/>
    </source>
</evidence>
<keyword evidence="1" id="KW-0472">Membrane</keyword>
<evidence type="ECO:0000256" key="1">
    <source>
        <dbReference type="SAM" id="Phobius"/>
    </source>
</evidence>
<feature type="transmembrane region" description="Helical" evidence="1">
    <location>
        <begin position="6"/>
        <end position="27"/>
    </location>
</feature>
<dbReference type="AlphaFoldDB" id="A0A2H0X7T9"/>
<name>A0A2H0X7T9_UNCKA</name>
<proteinExistence type="predicted"/>
<keyword evidence="1" id="KW-1133">Transmembrane helix</keyword>
<dbReference type="EMBL" id="PEYW01000011">
    <property type="protein sequence ID" value="PIS20974.1"/>
    <property type="molecule type" value="Genomic_DNA"/>
</dbReference>
<evidence type="ECO:0000313" key="2">
    <source>
        <dbReference type="EMBL" id="PIS20974.1"/>
    </source>
</evidence>
<keyword evidence="1" id="KW-0812">Transmembrane</keyword>
<protein>
    <submittedName>
        <fullName evidence="2">Uncharacterized protein</fullName>
    </submittedName>
</protein>
<feature type="transmembrane region" description="Helical" evidence="1">
    <location>
        <begin position="83"/>
        <end position="100"/>
    </location>
</feature>
<organism evidence="2 3">
    <name type="scientific">candidate division WWE3 bacterium CG08_land_8_20_14_0_20_43_13</name>
    <dbReference type="NCBI Taxonomy" id="1975087"/>
    <lineage>
        <taxon>Bacteria</taxon>
        <taxon>Katanobacteria</taxon>
    </lineage>
</organism>
<sequence>MEYSFFWTVIPFIIGVLAIFIYSQIAARKELKLREKGYKPTEYQYKLPREYTKKQKKFTLLIALFLLFTASLAFYLLLNKQLLLANFVIILGIVVWRILIRIGNSIK</sequence>
<gene>
    <name evidence="2" type="ORF">COT52_01015</name>
</gene>
<comment type="caution">
    <text evidence="2">The sequence shown here is derived from an EMBL/GenBank/DDBJ whole genome shotgun (WGS) entry which is preliminary data.</text>
</comment>
<feature type="transmembrane region" description="Helical" evidence="1">
    <location>
        <begin position="58"/>
        <end position="77"/>
    </location>
</feature>
<reference evidence="3" key="1">
    <citation type="submission" date="2017-09" db="EMBL/GenBank/DDBJ databases">
        <title>Depth-based differentiation of microbial function through sediment-hosted aquifers and enrichment of novel symbionts in the deep terrestrial subsurface.</title>
        <authorList>
            <person name="Probst A.J."/>
            <person name="Ladd B."/>
            <person name="Jarett J.K."/>
            <person name="Geller-Mcgrath D.E."/>
            <person name="Sieber C.M.K."/>
            <person name="Emerson J.B."/>
            <person name="Anantharaman K."/>
            <person name="Thomas B.C."/>
            <person name="Malmstrom R."/>
            <person name="Stieglmeier M."/>
            <person name="Klingl A."/>
            <person name="Woyke T."/>
            <person name="Ryan C.M."/>
            <person name="Banfield J.F."/>
        </authorList>
    </citation>
    <scope>NUCLEOTIDE SEQUENCE [LARGE SCALE GENOMIC DNA]</scope>
</reference>
<dbReference type="Proteomes" id="UP000231414">
    <property type="component" value="Unassembled WGS sequence"/>
</dbReference>
<accession>A0A2H0X7T9</accession>